<comment type="caution">
    <text evidence="7">The sequence shown here is derived from an EMBL/GenBank/DDBJ whole genome shotgun (WGS) entry which is preliminary data.</text>
</comment>
<protein>
    <recommendedName>
        <fullName evidence="6">Chitin-binding type-2 domain-containing protein</fullName>
    </recommendedName>
</protein>
<keyword evidence="3" id="KW-0677">Repeat</keyword>
<keyword evidence="4" id="KW-1015">Disulfide bond</keyword>
<gene>
    <name evidence="7" type="ORF">AWZ03_014557</name>
</gene>
<keyword evidence="5" id="KW-0325">Glycoprotein</keyword>
<evidence type="ECO:0000256" key="1">
    <source>
        <dbReference type="ARBA" id="ARBA00022669"/>
    </source>
</evidence>
<dbReference type="OMA" id="CGQNKEK"/>
<feature type="non-terminal residue" evidence="7">
    <location>
        <position position="1"/>
    </location>
</feature>
<dbReference type="PANTHER" id="PTHR23301">
    <property type="entry name" value="CHITIN BINDING PERITROPHIN-A"/>
    <property type="match status" value="1"/>
</dbReference>
<dbReference type="GO" id="GO:0008061">
    <property type="term" value="F:chitin binding"/>
    <property type="evidence" value="ECO:0007669"/>
    <property type="project" value="UniProtKB-KW"/>
</dbReference>
<evidence type="ECO:0000313" key="8">
    <source>
        <dbReference type="Proteomes" id="UP000295192"/>
    </source>
</evidence>
<dbReference type="EMBL" id="LSRL02001464">
    <property type="protein sequence ID" value="TDG39021.1"/>
    <property type="molecule type" value="Genomic_DNA"/>
</dbReference>
<evidence type="ECO:0000259" key="6">
    <source>
        <dbReference type="PROSITE" id="PS50940"/>
    </source>
</evidence>
<keyword evidence="1" id="KW-0147">Chitin-binding</keyword>
<accession>A0A484ATU0</accession>
<organism evidence="7 8">
    <name type="scientific">Drosophila navojoa</name>
    <name type="common">Fruit fly</name>
    <dbReference type="NCBI Taxonomy" id="7232"/>
    <lineage>
        <taxon>Eukaryota</taxon>
        <taxon>Metazoa</taxon>
        <taxon>Ecdysozoa</taxon>
        <taxon>Arthropoda</taxon>
        <taxon>Hexapoda</taxon>
        <taxon>Insecta</taxon>
        <taxon>Pterygota</taxon>
        <taxon>Neoptera</taxon>
        <taxon>Endopterygota</taxon>
        <taxon>Diptera</taxon>
        <taxon>Brachycera</taxon>
        <taxon>Muscomorpha</taxon>
        <taxon>Ephydroidea</taxon>
        <taxon>Drosophilidae</taxon>
        <taxon>Drosophila</taxon>
    </lineage>
</organism>
<dbReference type="PANTHER" id="PTHR23301:SF0">
    <property type="entry name" value="CHITIN-BINDING TYPE-2 DOMAIN-CONTAINING PROTEIN-RELATED"/>
    <property type="match status" value="1"/>
</dbReference>
<name>A0A484ATU0_DRONA</name>
<dbReference type="PROSITE" id="PS50940">
    <property type="entry name" value="CHIT_BIND_II"/>
    <property type="match status" value="1"/>
</dbReference>
<keyword evidence="8" id="KW-1185">Reference proteome</keyword>
<sequence length="95" mass="11183">QNKEKEEFQCPSHIANGNYADPVTCRRFYQCVDGFPYLNRCPSGLYFDDLQKFCTFKDEAKCGPLPTSPDTKHSENEKITWLKLQQQQQQQQQIY</sequence>
<evidence type="ECO:0000256" key="3">
    <source>
        <dbReference type="ARBA" id="ARBA00022737"/>
    </source>
</evidence>
<dbReference type="InterPro" id="IPR036508">
    <property type="entry name" value="Chitin-bd_dom_sf"/>
</dbReference>
<dbReference type="SMART" id="SM00494">
    <property type="entry name" value="ChtBD2"/>
    <property type="match status" value="1"/>
</dbReference>
<proteinExistence type="predicted"/>
<evidence type="ECO:0000256" key="2">
    <source>
        <dbReference type="ARBA" id="ARBA00022729"/>
    </source>
</evidence>
<evidence type="ECO:0000256" key="5">
    <source>
        <dbReference type="ARBA" id="ARBA00023180"/>
    </source>
</evidence>
<keyword evidence="2" id="KW-0732">Signal</keyword>
<dbReference type="InterPro" id="IPR002557">
    <property type="entry name" value="Chitin-bd_dom"/>
</dbReference>
<dbReference type="SUPFAM" id="SSF57625">
    <property type="entry name" value="Invertebrate chitin-binding proteins"/>
    <property type="match status" value="1"/>
</dbReference>
<dbReference type="GO" id="GO:0005576">
    <property type="term" value="C:extracellular region"/>
    <property type="evidence" value="ECO:0007669"/>
    <property type="project" value="InterPro"/>
</dbReference>
<dbReference type="STRING" id="7232.A0A484ATU0"/>
<dbReference type="Gene3D" id="2.170.140.10">
    <property type="entry name" value="Chitin binding domain"/>
    <property type="match status" value="1"/>
</dbReference>
<dbReference type="InterPro" id="IPR051940">
    <property type="entry name" value="Chitin_bind-dev_reg"/>
</dbReference>
<dbReference type="Proteomes" id="UP000295192">
    <property type="component" value="Unassembled WGS sequence"/>
</dbReference>
<feature type="domain" description="Chitin-binding type-2" evidence="6">
    <location>
        <begin position="7"/>
        <end position="64"/>
    </location>
</feature>
<dbReference type="Pfam" id="PF01607">
    <property type="entry name" value="CBM_14"/>
    <property type="match status" value="1"/>
</dbReference>
<evidence type="ECO:0000256" key="4">
    <source>
        <dbReference type="ARBA" id="ARBA00023157"/>
    </source>
</evidence>
<dbReference type="AlphaFoldDB" id="A0A484ATU0"/>
<evidence type="ECO:0000313" key="7">
    <source>
        <dbReference type="EMBL" id="TDG39021.1"/>
    </source>
</evidence>
<reference evidence="7 8" key="1">
    <citation type="journal article" date="2019" name="J. Hered.">
        <title>An Improved Genome Assembly for Drosophila navojoa, the Basal Species in the mojavensis Cluster.</title>
        <authorList>
            <person name="Vanderlinde T."/>
            <person name="Dupim E.G."/>
            <person name="Nazario-Yepiz N.O."/>
            <person name="Carvalho A.B."/>
        </authorList>
    </citation>
    <scope>NUCLEOTIDE SEQUENCE [LARGE SCALE GENOMIC DNA]</scope>
    <source>
        <strain evidence="7">Navoj_Jal97</strain>
        <tissue evidence="7">Whole organism</tissue>
    </source>
</reference>